<accession>A0A9N9IDF8</accession>
<dbReference type="GO" id="GO:0003682">
    <property type="term" value="F:chromatin binding"/>
    <property type="evidence" value="ECO:0007669"/>
    <property type="project" value="InterPro"/>
</dbReference>
<feature type="non-terminal residue" evidence="10">
    <location>
        <position position="515"/>
    </location>
</feature>
<evidence type="ECO:0000313" key="10">
    <source>
        <dbReference type="EMBL" id="CAG8732392.1"/>
    </source>
</evidence>
<keyword evidence="5" id="KW-0539">Nucleus</keyword>
<dbReference type="InterPro" id="IPR044780">
    <property type="entry name" value="Heh2/Src1"/>
</dbReference>
<feature type="transmembrane region" description="Helical" evidence="7">
    <location>
        <begin position="278"/>
        <end position="297"/>
    </location>
</feature>
<evidence type="ECO:0000259" key="9">
    <source>
        <dbReference type="Pfam" id="PF12949"/>
    </source>
</evidence>
<feature type="region of interest" description="Disordered" evidence="6">
    <location>
        <begin position="89"/>
        <end position="207"/>
    </location>
</feature>
<evidence type="ECO:0000256" key="4">
    <source>
        <dbReference type="ARBA" id="ARBA00023136"/>
    </source>
</evidence>
<evidence type="ECO:0000259" key="8">
    <source>
        <dbReference type="Pfam" id="PF09402"/>
    </source>
</evidence>
<dbReference type="Pfam" id="PF09402">
    <property type="entry name" value="MSC"/>
    <property type="match status" value="1"/>
</dbReference>
<dbReference type="GO" id="GO:0005783">
    <property type="term" value="C:endoplasmic reticulum"/>
    <property type="evidence" value="ECO:0007669"/>
    <property type="project" value="TreeGrafter"/>
</dbReference>
<name>A0A9N9IDF8_9GLOM</name>
<dbReference type="AlphaFoldDB" id="A0A9N9IDF8"/>
<feature type="compositionally biased region" description="Basic residues" evidence="6">
    <location>
        <begin position="103"/>
        <end position="112"/>
    </location>
</feature>
<dbReference type="EMBL" id="CAJVPV010026750">
    <property type="protein sequence ID" value="CAG8732392.1"/>
    <property type="molecule type" value="Genomic_DNA"/>
</dbReference>
<keyword evidence="2 7" id="KW-0812">Transmembrane</keyword>
<dbReference type="Pfam" id="PF12949">
    <property type="entry name" value="HeH"/>
    <property type="match status" value="1"/>
</dbReference>
<dbReference type="CDD" id="cd12935">
    <property type="entry name" value="LEM_like"/>
    <property type="match status" value="1"/>
</dbReference>
<dbReference type="GO" id="GO:0005637">
    <property type="term" value="C:nuclear inner membrane"/>
    <property type="evidence" value="ECO:0007669"/>
    <property type="project" value="InterPro"/>
</dbReference>
<protein>
    <submittedName>
        <fullName evidence="10">8276_t:CDS:1</fullName>
    </submittedName>
</protein>
<gene>
    <name evidence="10" type="ORF">AMORRO_LOCUS14125</name>
</gene>
<dbReference type="OrthoDB" id="2503928at2759"/>
<evidence type="ECO:0000256" key="2">
    <source>
        <dbReference type="ARBA" id="ARBA00022692"/>
    </source>
</evidence>
<dbReference type="InterPro" id="IPR018996">
    <property type="entry name" value="Man1/Src1-like_C"/>
</dbReference>
<keyword evidence="3 7" id="KW-1133">Transmembrane helix</keyword>
<dbReference type="GO" id="GO:0071763">
    <property type="term" value="P:nuclear membrane organization"/>
    <property type="evidence" value="ECO:0007669"/>
    <property type="project" value="TreeGrafter"/>
</dbReference>
<comment type="subcellular location">
    <subcellularLocation>
        <location evidence="1">Nucleus membrane</location>
    </subcellularLocation>
</comment>
<keyword evidence="4 7" id="KW-0472">Membrane</keyword>
<evidence type="ECO:0000256" key="5">
    <source>
        <dbReference type="ARBA" id="ARBA00023242"/>
    </source>
</evidence>
<dbReference type="PANTHER" id="PTHR47808">
    <property type="entry name" value="INNER NUCLEAR MEMBRANE PROTEIN HEH2-RELATED"/>
    <property type="match status" value="1"/>
</dbReference>
<comment type="caution">
    <text evidence="10">The sequence shown here is derived from an EMBL/GenBank/DDBJ whole genome shotgun (WGS) entry which is preliminary data.</text>
</comment>
<feature type="compositionally biased region" description="Basic residues" evidence="6">
    <location>
        <begin position="127"/>
        <end position="141"/>
    </location>
</feature>
<evidence type="ECO:0000256" key="7">
    <source>
        <dbReference type="SAM" id="Phobius"/>
    </source>
</evidence>
<proteinExistence type="predicted"/>
<dbReference type="PANTHER" id="PTHR47808:SF2">
    <property type="entry name" value="LEM DOMAIN-CONTAINING PROTEIN 2"/>
    <property type="match status" value="1"/>
</dbReference>
<sequence>DSGFELICPSIAVAQNPTFPHTSGISKMDPLKDYYMDPDFDPRKVTMSRLREIFLFNGVHYTGNERKADLVSMFEDHIRPRIPELRREEEELKQKAEAQHRSAEKRRRHSRTKSLDVPKTPETIKSTGKRGTGRGKQKNKGKVTSVEDENILNTPTPIFSDQKFEPLVPDDDEQTPVAEVSIDDRGANRNQRDQKRDISPDERAKGQTYSVRNVSFTEVPKLYPEVSKSPNEEEYQPVRCDAIAYAYRNPNRIPRSQISRILPPDVDFSALEPSSSKGWLFIFTILLFLTGAAFMMIRIRVEIGFCDSSDLLNNTLSVVSNIPEDDKNFIESNCTPCPPHGHCSDRRLVSCDEGYAVSSSSLDFLRTFTSRCVVDLNRVQKIETYTRLLKDVVAIETGRMKCGAGGSELVLFESLKENLRAKKLPSHDSEVDFEKYTLIALERLRTDEDVEISTEEIDSEGRMYIISKKPKIDIFCRMKKNGKDFLRENSKMIISMFSPDGFLHQTKKVGSVPGS</sequence>
<keyword evidence="11" id="KW-1185">Reference proteome</keyword>
<evidence type="ECO:0000256" key="6">
    <source>
        <dbReference type="SAM" id="MobiDB-lite"/>
    </source>
</evidence>
<reference evidence="10" key="1">
    <citation type="submission" date="2021-06" db="EMBL/GenBank/DDBJ databases">
        <authorList>
            <person name="Kallberg Y."/>
            <person name="Tangrot J."/>
            <person name="Rosling A."/>
        </authorList>
    </citation>
    <scope>NUCLEOTIDE SEQUENCE</scope>
    <source>
        <strain evidence="10">CL551</strain>
    </source>
</reference>
<evidence type="ECO:0000256" key="3">
    <source>
        <dbReference type="ARBA" id="ARBA00022989"/>
    </source>
</evidence>
<evidence type="ECO:0000256" key="1">
    <source>
        <dbReference type="ARBA" id="ARBA00004126"/>
    </source>
</evidence>
<feature type="compositionally biased region" description="Basic and acidic residues" evidence="6">
    <location>
        <begin position="89"/>
        <end position="102"/>
    </location>
</feature>
<feature type="domain" description="Man1/Src1-like C-terminal" evidence="8">
    <location>
        <begin position="290"/>
        <end position="497"/>
    </location>
</feature>
<dbReference type="Proteomes" id="UP000789342">
    <property type="component" value="Unassembled WGS sequence"/>
</dbReference>
<dbReference type="GO" id="GO:0034399">
    <property type="term" value="C:nuclear periphery"/>
    <property type="evidence" value="ECO:0007669"/>
    <property type="project" value="TreeGrafter"/>
</dbReference>
<feature type="domain" description="HeH/LEM" evidence="9">
    <location>
        <begin position="42"/>
        <end position="76"/>
    </location>
</feature>
<feature type="non-terminal residue" evidence="10">
    <location>
        <position position="1"/>
    </location>
</feature>
<organism evidence="10 11">
    <name type="scientific">Acaulospora morrowiae</name>
    <dbReference type="NCBI Taxonomy" id="94023"/>
    <lineage>
        <taxon>Eukaryota</taxon>
        <taxon>Fungi</taxon>
        <taxon>Fungi incertae sedis</taxon>
        <taxon>Mucoromycota</taxon>
        <taxon>Glomeromycotina</taxon>
        <taxon>Glomeromycetes</taxon>
        <taxon>Diversisporales</taxon>
        <taxon>Acaulosporaceae</taxon>
        <taxon>Acaulospora</taxon>
    </lineage>
</organism>
<dbReference type="InterPro" id="IPR025856">
    <property type="entry name" value="HeH/LEM_domain"/>
</dbReference>
<feature type="compositionally biased region" description="Basic and acidic residues" evidence="6">
    <location>
        <begin position="182"/>
        <end position="205"/>
    </location>
</feature>
<evidence type="ECO:0000313" key="11">
    <source>
        <dbReference type="Proteomes" id="UP000789342"/>
    </source>
</evidence>